<keyword evidence="9" id="KW-1185">Reference proteome</keyword>
<keyword evidence="4 6" id="KW-1133">Transmembrane helix</keyword>
<comment type="subcellular location">
    <subcellularLocation>
        <location evidence="1">Cell membrane</location>
        <topology evidence="1">Multi-pass membrane protein</topology>
    </subcellularLocation>
</comment>
<accession>A0ABX0P0X1</accession>
<dbReference type="InterPro" id="IPR003838">
    <property type="entry name" value="ABC3_permease_C"/>
</dbReference>
<feature type="transmembrane region" description="Helical" evidence="6">
    <location>
        <begin position="21"/>
        <end position="39"/>
    </location>
</feature>
<name>A0ABX0P0X1_9BURK</name>
<proteinExistence type="predicted"/>
<sequence>MSALALAARNVWRNGRRSLSTFLTMTVGVCALLLLGAYVQTVDQGLQTNFVRHGGHLEIQHRDFLLYGDGNPAAYGLADYQRIIDAVRRDPQLSAQVLVITPSLKLGGIAGNAGANVSRTVFGRGTLVDDQNRMRAWNAYALPIKPGNLALQGSAPDAAVIGTGVARVLRLCGPLAVPDCPPPLALRAAEGAAQPAGLAALGALSQPAPRAAPDAGAPVIQLLAAGESGAPNVADLKVVKAQSQGVKELDDGWIELHLARAQRLVYGEAAPRATSLVVQLDSTANLEAARERIGAILARDFKGEQLTVLGFDTINPSYGQILGMFGALFGFVALLFSCVVLFSVANSVNMAVAERTVEIGTLRAIGMQRGAIAAVFVWEALLLGAACAVAGLLLALGIAYAVNHAGMSWLPPGTVEPQTISVGLWGEYKIIANAVLTLLVVSLLAAWWPARRAGRLAIVESLRHV</sequence>
<dbReference type="PANTHER" id="PTHR30572:SF15">
    <property type="entry name" value="ABC TRANSPORTER PERMEASE"/>
    <property type="match status" value="1"/>
</dbReference>
<evidence type="ECO:0000256" key="2">
    <source>
        <dbReference type="ARBA" id="ARBA00022475"/>
    </source>
</evidence>
<keyword evidence="2" id="KW-1003">Cell membrane</keyword>
<evidence type="ECO:0000313" key="9">
    <source>
        <dbReference type="Proteomes" id="UP000609726"/>
    </source>
</evidence>
<comment type="caution">
    <text evidence="8">The sequence shown here is derived from an EMBL/GenBank/DDBJ whole genome shotgun (WGS) entry which is preliminary data.</text>
</comment>
<evidence type="ECO:0000313" key="8">
    <source>
        <dbReference type="EMBL" id="NHZ92747.1"/>
    </source>
</evidence>
<keyword evidence="5 6" id="KW-0472">Membrane</keyword>
<evidence type="ECO:0000256" key="3">
    <source>
        <dbReference type="ARBA" id="ARBA00022692"/>
    </source>
</evidence>
<feature type="transmembrane region" description="Helical" evidence="6">
    <location>
        <begin position="371"/>
        <end position="402"/>
    </location>
</feature>
<dbReference type="EMBL" id="WHJH01000052">
    <property type="protein sequence ID" value="NHZ92747.1"/>
    <property type="molecule type" value="Genomic_DNA"/>
</dbReference>
<evidence type="ECO:0000256" key="6">
    <source>
        <dbReference type="SAM" id="Phobius"/>
    </source>
</evidence>
<protein>
    <submittedName>
        <fullName evidence="8">FtsX-like permease family protein</fullName>
    </submittedName>
</protein>
<organism evidence="8 9">
    <name type="scientific">Massilia mucilaginosa</name>
    <dbReference type="NCBI Taxonomy" id="2609282"/>
    <lineage>
        <taxon>Bacteria</taxon>
        <taxon>Pseudomonadati</taxon>
        <taxon>Pseudomonadota</taxon>
        <taxon>Betaproteobacteria</taxon>
        <taxon>Burkholderiales</taxon>
        <taxon>Oxalobacteraceae</taxon>
        <taxon>Telluria group</taxon>
        <taxon>Massilia</taxon>
    </lineage>
</organism>
<dbReference type="Pfam" id="PF02687">
    <property type="entry name" value="FtsX"/>
    <property type="match status" value="1"/>
</dbReference>
<evidence type="ECO:0000256" key="1">
    <source>
        <dbReference type="ARBA" id="ARBA00004651"/>
    </source>
</evidence>
<dbReference type="PANTHER" id="PTHR30572">
    <property type="entry name" value="MEMBRANE COMPONENT OF TRANSPORTER-RELATED"/>
    <property type="match status" value="1"/>
</dbReference>
<evidence type="ECO:0000256" key="5">
    <source>
        <dbReference type="ARBA" id="ARBA00023136"/>
    </source>
</evidence>
<evidence type="ECO:0000256" key="4">
    <source>
        <dbReference type="ARBA" id="ARBA00022989"/>
    </source>
</evidence>
<feature type="transmembrane region" description="Helical" evidence="6">
    <location>
        <begin position="430"/>
        <end position="448"/>
    </location>
</feature>
<evidence type="ECO:0000259" key="7">
    <source>
        <dbReference type="Pfam" id="PF02687"/>
    </source>
</evidence>
<feature type="transmembrane region" description="Helical" evidence="6">
    <location>
        <begin position="321"/>
        <end position="345"/>
    </location>
</feature>
<keyword evidence="3 6" id="KW-0812">Transmembrane</keyword>
<dbReference type="Proteomes" id="UP000609726">
    <property type="component" value="Unassembled WGS sequence"/>
</dbReference>
<dbReference type="RefSeq" id="WP_166881442.1">
    <property type="nucleotide sequence ID" value="NZ_WHJH01000052.1"/>
</dbReference>
<feature type="domain" description="ABC3 transporter permease C-terminal" evidence="7">
    <location>
        <begin position="331"/>
        <end position="456"/>
    </location>
</feature>
<reference evidence="8 9" key="1">
    <citation type="submission" date="2019-10" db="EMBL/GenBank/DDBJ databases">
        <title>Taxonomy of Antarctic Massilia spp.: description of Massilia rubra sp. nov., Massilia aquatica sp. nov., Massilia mucilaginosa sp. nov., Massilia frigida sp. nov. isolated from streams, lakes and regoliths.</title>
        <authorList>
            <person name="Holochova P."/>
            <person name="Sedlacek I."/>
            <person name="Kralova S."/>
            <person name="Maslanova I."/>
            <person name="Busse H.-J."/>
            <person name="Stankova E."/>
            <person name="Vrbovska V."/>
            <person name="Kovarovic V."/>
            <person name="Bartak M."/>
            <person name="Svec P."/>
            <person name="Pantucek R."/>
        </authorList>
    </citation>
    <scope>NUCLEOTIDE SEQUENCE [LARGE SCALE GENOMIC DNA]</scope>
    <source>
        <strain evidence="8 9">CCM 8733</strain>
    </source>
</reference>
<dbReference type="InterPro" id="IPR050250">
    <property type="entry name" value="Macrolide_Exporter_MacB"/>
</dbReference>
<gene>
    <name evidence="8" type="ORF">F2P45_27620</name>
</gene>